<dbReference type="Gene3D" id="3.40.1790.10">
    <property type="entry name" value="Indigoidine synthase domain"/>
    <property type="match status" value="1"/>
</dbReference>
<dbReference type="HAMAP" id="MF_01876">
    <property type="entry name" value="PsiMP_glycosidase"/>
    <property type="match status" value="1"/>
</dbReference>
<evidence type="ECO:0000256" key="3">
    <source>
        <dbReference type="ARBA" id="ARBA00023211"/>
    </source>
</evidence>
<dbReference type="SUPFAM" id="SSF53613">
    <property type="entry name" value="Ribokinase-like"/>
    <property type="match status" value="1"/>
</dbReference>
<feature type="region of interest" description="Disordered" evidence="6">
    <location>
        <begin position="329"/>
        <end position="362"/>
    </location>
</feature>
<evidence type="ECO:0000256" key="1">
    <source>
        <dbReference type="ARBA" id="ARBA00022723"/>
    </source>
</evidence>
<keyword evidence="2" id="KW-0378">Hydrolase</keyword>
<evidence type="ECO:0000313" key="7">
    <source>
        <dbReference type="EMBL" id="CAH2354265.1"/>
    </source>
</evidence>
<dbReference type="Proteomes" id="UP000837801">
    <property type="component" value="Unassembled WGS sequence"/>
</dbReference>
<dbReference type="EMBL" id="CAKXYY010000015">
    <property type="protein sequence ID" value="CAH2354265.1"/>
    <property type="molecule type" value="Genomic_DNA"/>
</dbReference>
<dbReference type="OrthoDB" id="198885at2759"/>
<evidence type="ECO:0008006" key="9">
    <source>
        <dbReference type="Google" id="ProtNLM"/>
    </source>
</evidence>
<dbReference type="GO" id="GO:0046872">
    <property type="term" value="F:metal ion binding"/>
    <property type="evidence" value="ECO:0007669"/>
    <property type="project" value="UniProtKB-KW"/>
</dbReference>
<keyword evidence="5" id="KW-0326">Glycosidase</keyword>
<name>A0A9P0QTY3_9ASCO</name>
<evidence type="ECO:0000256" key="6">
    <source>
        <dbReference type="SAM" id="MobiDB-lite"/>
    </source>
</evidence>
<organism evidence="7 8">
    <name type="scientific">[Candida] railenensis</name>
    <dbReference type="NCBI Taxonomy" id="45579"/>
    <lineage>
        <taxon>Eukaryota</taxon>
        <taxon>Fungi</taxon>
        <taxon>Dikarya</taxon>
        <taxon>Ascomycota</taxon>
        <taxon>Saccharomycotina</taxon>
        <taxon>Pichiomycetes</taxon>
        <taxon>Debaryomycetaceae</taxon>
        <taxon>Kurtzmaniella</taxon>
    </lineage>
</organism>
<dbReference type="AlphaFoldDB" id="A0A9P0QTY3"/>
<evidence type="ECO:0000256" key="2">
    <source>
        <dbReference type="ARBA" id="ARBA00022801"/>
    </source>
</evidence>
<feature type="compositionally biased region" description="Polar residues" evidence="6">
    <location>
        <begin position="331"/>
        <end position="347"/>
    </location>
</feature>
<dbReference type="Gene3D" id="3.40.1190.20">
    <property type="match status" value="1"/>
</dbReference>
<dbReference type="InterPro" id="IPR022830">
    <property type="entry name" value="Indigdn_synthA-like"/>
</dbReference>
<dbReference type="SUPFAM" id="SSF110581">
    <property type="entry name" value="Indigoidine synthase A-like"/>
    <property type="match status" value="1"/>
</dbReference>
<comment type="caution">
    <text evidence="7">The sequence shown here is derived from an EMBL/GenBank/DDBJ whole genome shotgun (WGS) entry which is preliminary data.</text>
</comment>
<dbReference type="InterPro" id="IPR029056">
    <property type="entry name" value="Ribokinase-like"/>
</dbReference>
<dbReference type="GO" id="GO:0005737">
    <property type="term" value="C:cytoplasm"/>
    <property type="evidence" value="ECO:0007669"/>
    <property type="project" value="TreeGrafter"/>
</dbReference>
<dbReference type="PANTHER" id="PTHR42909">
    <property type="entry name" value="ZGC:136858"/>
    <property type="match status" value="1"/>
</dbReference>
<evidence type="ECO:0000256" key="5">
    <source>
        <dbReference type="ARBA" id="ARBA00023295"/>
    </source>
</evidence>
<dbReference type="GO" id="GO:0016798">
    <property type="term" value="F:hydrolase activity, acting on glycosyl bonds"/>
    <property type="evidence" value="ECO:0007669"/>
    <property type="project" value="UniProtKB-KW"/>
</dbReference>
<dbReference type="GO" id="GO:0004730">
    <property type="term" value="F:pseudouridylate synthase activity"/>
    <property type="evidence" value="ECO:0007669"/>
    <property type="project" value="InterPro"/>
</dbReference>
<dbReference type="InterPro" id="IPR007342">
    <property type="entry name" value="PsuG"/>
</dbReference>
<sequence>MVFRGSITRLASAKPFKLPLVISDEISHALSTKSQAVVSLESTIITHGLPFPQNLEMAQEVEHTIRKNGAIPATCAFLNGKPHIGLSSSQLTSLAESKHANKVSRRDVGYVMANGQNGGTTIASTMILSSMAGIKVFATGGLGGVHRDGQFTMDVSADLTELGRTPVTVVCAGPKSILDIGLTLEYLETQGVFVGTYSKDSKSVDIPGFYAKESGFKSPYVFSTYAEAANIIHNQNNVMNLQSGSILCIPPSEKTALPSEMISKIILEANEEAKTSGISGKELTPFLLGRIAKVTEGKSVKSNIELVLNNARAATEIAKELLNIEKDEQPVSFQPTSNIMKSTSTHSSNRKRDNPTLHNPKKEVPDIVNTLIIGSIALDSISKISEPLKLNDSNPGSTTSSLGGVAYNVSNACNLGLQSPSCETGNITTSRLITILSDDLAGKAIIEQLLERNIDITGILTSSQDVGNSAQYTSIHRGNGDLVVACADMSIVEHESFTAHILKQIERSQPKQIVIDCNLSPECTSSIFGYLRDNNLKCKVIIEPTSGPKSKRIGQIHSSGLQTFPNSTISLITPTIAELHQIHESFGNRGLFDDYDNWFPLLDSLGVDSTFRSKLEISKENVIKDGLKLGYLQQAFQILPYIPNILLKLGSKGVLSLTLSTSIDDYKSLPTTSKYSPSFIVTTSSGRIMDDSQKRLGISIQYFPIPTESKNIEIENVTGAGDSFLGYLVSRLSASNSQLDEGTFLDSEIGSVEQEWFKWESIYKAQVAAGESIKCMESISEELKNI</sequence>
<dbReference type="PANTHER" id="PTHR42909:SF1">
    <property type="entry name" value="CARBOHYDRATE KINASE PFKB DOMAIN-CONTAINING PROTEIN"/>
    <property type="match status" value="1"/>
</dbReference>
<feature type="compositionally biased region" description="Basic and acidic residues" evidence="6">
    <location>
        <begin position="350"/>
        <end position="362"/>
    </location>
</feature>
<keyword evidence="3" id="KW-0464">Manganese</keyword>
<dbReference type="Pfam" id="PF04227">
    <property type="entry name" value="Indigoidine_A"/>
    <property type="match status" value="1"/>
</dbReference>
<protein>
    <recommendedName>
        <fullName evidence="9">Carbohydrate kinase PfkB domain-containing protein</fullName>
    </recommendedName>
</protein>
<keyword evidence="4" id="KW-0456">Lyase</keyword>
<keyword evidence="1" id="KW-0479">Metal-binding</keyword>
<reference evidence="7" key="1">
    <citation type="submission" date="2022-03" db="EMBL/GenBank/DDBJ databases">
        <authorList>
            <person name="Legras J.-L."/>
            <person name="Devillers H."/>
            <person name="Grondin C."/>
        </authorList>
    </citation>
    <scope>NUCLEOTIDE SEQUENCE</scope>
    <source>
        <strain evidence="7">CLIB 1423</strain>
    </source>
</reference>
<proteinExistence type="inferred from homology"/>
<accession>A0A9P0QTY3</accession>
<keyword evidence="8" id="KW-1185">Reference proteome</keyword>
<evidence type="ECO:0000256" key="4">
    <source>
        <dbReference type="ARBA" id="ARBA00023239"/>
    </source>
</evidence>
<evidence type="ECO:0000313" key="8">
    <source>
        <dbReference type="Proteomes" id="UP000837801"/>
    </source>
</evidence>
<gene>
    <name evidence="7" type="ORF">CLIB1423_15S02278</name>
</gene>